<feature type="transmembrane region" description="Helical" evidence="11">
    <location>
        <begin position="190"/>
        <end position="214"/>
    </location>
</feature>
<comment type="similarity">
    <text evidence="2 10">Belongs to the MIP/aquaporin (TC 1.A.8) family.</text>
</comment>
<dbReference type="PANTHER" id="PTHR43829">
    <property type="entry name" value="AQUAPORIN OR AQUAGLYCEROPORIN RELATED"/>
    <property type="match status" value="1"/>
</dbReference>
<evidence type="ECO:0000256" key="9">
    <source>
        <dbReference type="ARBA" id="ARBA00049405"/>
    </source>
</evidence>
<organism evidence="12 13">
    <name type="scientific">Astatotilapia calliptera</name>
    <name type="common">Eastern happy</name>
    <name type="synonym">Chromis callipterus</name>
    <dbReference type="NCBI Taxonomy" id="8154"/>
    <lineage>
        <taxon>Eukaryota</taxon>
        <taxon>Metazoa</taxon>
        <taxon>Chordata</taxon>
        <taxon>Craniata</taxon>
        <taxon>Vertebrata</taxon>
        <taxon>Euteleostomi</taxon>
        <taxon>Actinopterygii</taxon>
        <taxon>Neopterygii</taxon>
        <taxon>Teleostei</taxon>
        <taxon>Neoteleostei</taxon>
        <taxon>Acanthomorphata</taxon>
        <taxon>Ovalentaria</taxon>
        <taxon>Cichlomorphae</taxon>
        <taxon>Cichliformes</taxon>
        <taxon>Cichlidae</taxon>
        <taxon>African cichlids</taxon>
        <taxon>Pseudocrenilabrinae</taxon>
        <taxon>Haplochromini</taxon>
        <taxon>Astatotilapia</taxon>
    </lineage>
</organism>
<dbReference type="Proteomes" id="UP000265100">
    <property type="component" value="Chromosome 11"/>
</dbReference>
<dbReference type="Ensembl" id="ENSACLT00000055231.1">
    <property type="protein sequence ID" value="ENSACLP00000074317.1"/>
    <property type="gene ID" value="ENSACLG00000018480.2"/>
</dbReference>
<sequence>MSTQNLSPELFTNKIIDNNKLSTFFCKVFALAHTYDNPLLYDNTDNQRHDHLPVCLITFIFNFHLPVSFSKYVPYIPAGAHLNPAVTLSFCVLGKVSWSRLVPYSLSQVVGAFVASGVVYLVYYDALMTFSGGVLTVYGRNETASIFATYPSDYLSVGRSFFDQVVGTGMLLLCILGLEEKRNTPAPSELVPVVVAAVVLGISISMSANCGAAINPARDLGPRLFTLAAGWGTEVFTCYNYWFWVPLVAPLVGGVFGSLMYLIFIDWQLPDPDQLERISTISEKLAKKEMS</sequence>
<evidence type="ECO:0000256" key="6">
    <source>
        <dbReference type="ARBA" id="ARBA00023136"/>
    </source>
</evidence>
<evidence type="ECO:0000256" key="3">
    <source>
        <dbReference type="ARBA" id="ARBA00022448"/>
    </source>
</evidence>
<dbReference type="GO" id="GO:0016323">
    <property type="term" value="C:basolateral plasma membrane"/>
    <property type="evidence" value="ECO:0007669"/>
    <property type="project" value="TreeGrafter"/>
</dbReference>
<dbReference type="GeneTree" id="ENSGT00940000164368"/>
<dbReference type="GO" id="GO:0015254">
    <property type="term" value="F:glycerol channel activity"/>
    <property type="evidence" value="ECO:0007669"/>
    <property type="project" value="TreeGrafter"/>
</dbReference>
<dbReference type="PRINTS" id="PR00783">
    <property type="entry name" value="MINTRINSICP"/>
</dbReference>
<comment type="catalytic activity">
    <reaction evidence="7">
        <text>urea(in) = urea(out)</text>
        <dbReference type="Rhea" id="RHEA:32799"/>
        <dbReference type="ChEBI" id="CHEBI:16199"/>
    </reaction>
</comment>
<evidence type="ECO:0000256" key="8">
    <source>
        <dbReference type="ARBA" id="ARBA00034651"/>
    </source>
</evidence>
<dbReference type="InterPro" id="IPR000425">
    <property type="entry name" value="MIP"/>
</dbReference>
<dbReference type="InterPro" id="IPR050363">
    <property type="entry name" value="MIP/Aquaporin"/>
</dbReference>
<dbReference type="InterPro" id="IPR022357">
    <property type="entry name" value="MIP_CS"/>
</dbReference>
<evidence type="ECO:0000256" key="5">
    <source>
        <dbReference type="ARBA" id="ARBA00022989"/>
    </source>
</evidence>
<reference evidence="12" key="3">
    <citation type="submission" date="2025-09" db="UniProtKB">
        <authorList>
            <consortium name="Ensembl"/>
        </authorList>
    </citation>
    <scope>IDENTIFICATION</scope>
</reference>
<protein>
    <submittedName>
        <fullName evidence="12">Aquaporin 10a</fullName>
    </submittedName>
</protein>
<name>A0AAX7UZT6_ASTCA</name>
<evidence type="ECO:0000256" key="2">
    <source>
        <dbReference type="ARBA" id="ARBA00006175"/>
    </source>
</evidence>
<reference evidence="12" key="1">
    <citation type="submission" date="2018-05" db="EMBL/GenBank/DDBJ databases">
        <authorList>
            <person name="Datahose"/>
        </authorList>
    </citation>
    <scope>NUCLEOTIDE SEQUENCE</scope>
</reference>
<evidence type="ECO:0000256" key="11">
    <source>
        <dbReference type="SAM" id="Phobius"/>
    </source>
</evidence>
<proteinExistence type="inferred from homology"/>
<dbReference type="Pfam" id="PF00230">
    <property type="entry name" value="MIP"/>
    <property type="match status" value="1"/>
</dbReference>
<comment type="catalytic activity">
    <reaction evidence="9">
        <text>glycerol(in) = glycerol(out)</text>
        <dbReference type="Rhea" id="RHEA:29675"/>
        <dbReference type="ChEBI" id="CHEBI:17754"/>
    </reaction>
</comment>
<feature type="transmembrane region" description="Helical" evidence="11">
    <location>
        <begin position="241"/>
        <end position="264"/>
    </location>
</feature>
<keyword evidence="3 10" id="KW-0813">Transport</keyword>
<evidence type="ECO:0000313" key="13">
    <source>
        <dbReference type="Proteomes" id="UP000265100"/>
    </source>
</evidence>
<evidence type="ECO:0000313" key="12">
    <source>
        <dbReference type="Ensembl" id="ENSACLP00000074317.1"/>
    </source>
</evidence>
<comment type="catalytic activity">
    <reaction evidence="8">
        <text>H2O(in) = H2O(out)</text>
        <dbReference type="Rhea" id="RHEA:29667"/>
        <dbReference type="ChEBI" id="CHEBI:15377"/>
    </reaction>
</comment>
<reference evidence="12" key="2">
    <citation type="submission" date="2025-08" db="UniProtKB">
        <authorList>
            <consortium name="Ensembl"/>
        </authorList>
    </citation>
    <scope>IDENTIFICATION</scope>
</reference>
<comment type="subcellular location">
    <subcellularLocation>
        <location evidence="1">Membrane</location>
        <topology evidence="1">Multi-pass membrane protein</topology>
    </subcellularLocation>
</comment>
<dbReference type="GO" id="GO:0015250">
    <property type="term" value="F:water channel activity"/>
    <property type="evidence" value="ECO:0007669"/>
    <property type="project" value="TreeGrafter"/>
</dbReference>
<keyword evidence="5 11" id="KW-1133">Transmembrane helix</keyword>
<dbReference type="PROSITE" id="PS00221">
    <property type="entry name" value="MIP"/>
    <property type="match status" value="1"/>
</dbReference>
<keyword evidence="4 10" id="KW-0812">Transmembrane</keyword>
<keyword evidence="6 11" id="KW-0472">Membrane</keyword>
<keyword evidence="13" id="KW-1185">Reference proteome</keyword>
<feature type="transmembrane region" description="Helical" evidence="11">
    <location>
        <begin position="72"/>
        <end position="94"/>
    </location>
</feature>
<dbReference type="AlphaFoldDB" id="A0AAX7UZT6"/>
<feature type="transmembrane region" description="Helical" evidence="11">
    <location>
        <begin position="101"/>
        <end position="123"/>
    </location>
</feature>
<dbReference type="InterPro" id="IPR023271">
    <property type="entry name" value="Aquaporin-like"/>
</dbReference>
<evidence type="ECO:0000256" key="10">
    <source>
        <dbReference type="RuleBase" id="RU000477"/>
    </source>
</evidence>
<evidence type="ECO:0000256" key="7">
    <source>
        <dbReference type="ARBA" id="ARBA00033993"/>
    </source>
</evidence>
<accession>A0AAX7UZT6</accession>
<evidence type="ECO:0000256" key="1">
    <source>
        <dbReference type="ARBA" id="ARBA00004141"/>
    </source>
</evidence>
<dbReference type="Gene3D" id="1.20.1080.10">
    <property type="entry name" value="Glycerol uptake facilitator protein"/>
    <property type="match status" value="1"/>
</dbReference>
<dbReference type="PANTHER" id="PTHR43829:SF20">
    <property type="entry name" value="AQUAPORIN 10"/>
    <property type="match status" value="1"/>
</dbReference>
<dbReference type="GO" id="GO:0015204">
    <property type="term" value="F:urea transmembrane transporter activity"/>
    <property type="evidence" value="ECO:0007669"/>
    <property type="project" value="TreeGrafter"/>
</dbReference>
<evidence type="ECO:0000256" key="4">
    <source>
        <dbReference type="ARBA" id="ARBA00022692"/>
    </source>
</evidence>
<dbReference type="SUPFAM" id="SSF81338">
    <property type="entry name" value="Aquaporin-like"/>
    <property type="match status" value="1"/>
</dbReference>